<keyword evidence="4" id="KW-0408">Iron</keyword>
<comment type="caution">
    <text evidence="8">The sequence shown here is derived from an EMBL/GenBank/DDBJ whole genome shotgun (WGS) entry which is preliminary data.</text>
</comment>
<dbReference type="PANTHER" id="PTHR43409">
    <property type="entry name" value="ANAEROBIC MAGNESIUM-PROTOPORPHYRIN IX MONOMETHYL ESTER CYCLASE-RELATED"/>
    <property type="match status" value="1"/>
</dbReference>
<evidence type="ECO:0000256" key="1">
    <source>
        <dbReference type="ARBA" id="ARBA00001966"/>
    </source>
</evidence>
<feature type="region of interest" description="Disordered" evidence="6">
    <location>
        <begin position="1"/>
        <end position="41"/>
    </location>
</feature>
<dbReference type="Proteomes" id="UP000295578">
    <property type="component" value="Unassembled WGS sequence"/>
</dbReference>
<name>A0A4R5A9W5_9ACTN</name>
<accession>A0A4R5A9W5</accession>
<dbReference type="PROSITE" id="PS51332">
    <property type="entry name" value="B12_BINDING"/>
    <property type="match status" value="1"/>
</dbReference>
<dbReference type="InterPro" id="IPR058240">
    <property type="entry name" value="rSAM_sf"/>
</dbReference>
<keyword evidence="2" id="KW-0949">S-adenosyl-L-methionine</keyword>
<dbReference type="SFLD" id="SFLDS00029">
    <property type="entry name" value="Radical_SAM"/>
    <property type="match status" value="1"/>
</dbReference>
<dbReference type="SMART" id="SM00729">
    <property type="entry name" value="Elp3"/>
    <property type="match status" value="1"/>
</dbReference>
<dbReference type="SFLD" id="SFLDG01082">
    <property type="entry name" value="B12-binding_domain_containing"/>
    <property type="match status" value="1"/>
</dbReference>
<feature type="domain" description="B12-binding" evidence="7">
    <location>
        <begin position="158"/>
        <end position="296"/>
    </location>
</feature>
<dbReference type="InterPro" id="IPR006158">
    <property type="entry name" value="Cobalamin-bd"/>
</dbReference>
<evidence type="ECO:0000256" key="5">
    <source>
        <dbReference type="ARBA" id="ARBA00023014"/>
    </source>
</evidence>
<dbReference type="GO" id="GO:0051536">
    <property type="term" value="F:iron-sulfur cluster binding"/>
    <property type="evidence" value="ECO:0007669"/>
    <property type="project" value="UniProtKB-KW"/>
</dbReference>
<dbReference type="OrthoDB" id="5298546at2"/>
<evidence type="ECO:0000256" key="3">
    <source>
        <dbReference type="ARBA" id="ARBA00022723"/>
    </source>
</evidence>
<dbReference type="InterPro" id="IPR051198">
    <property type="entry name" value="BchE-like"/>
</dbReference>
<dbReference type="GO" id="GO:0003824">
    <property type="term" value="F:catalytic activity"/>
    <property type="evidence" value="ECO:0007669"/>
    <property type="project" value="InterPro"/>
</dbReference>
<evidence type="ECO:0000256" key="6">
    <source>
        <dbReference type="SAM" id="MobiDB-lite"/>
    </source>
</evidence>
<dbReference type="AlphaFoldDB" id="A0A4R5A9W5"/>
<dbReference type="GO" id="GO:0046872">
    <property type="term" value="F:metal ion binding"/>
    <property type="evidence" value="ECO:0007669"/>
    <property type="project" value="UniProtKB-KW"/>
</dbReference>
<dbReference type="SUPFAM" id="SSF102114">
    <property type="entry name" value="Radical SAM enzymes"/>
    <property type="match status" value="1"/>
</dbReference>
<feature type="compositionally biased region" description="Polar residues" evidence="6">
    <location>
        <begin position="17"/>
        <end position="32"/>
    </location>
</feature>
<keyword evidence="3" id="KW-0479">Metal-binding</keyword>
<keyword evidence="5" id="KW-0411">Iron-sulfur</keyword>
<evidence type="ECO:0000313" key="9">
    <source>
        <dbReference type="Proteomes" id="UP000295578"/>
    </source>
</evidence>
<evidence type="ECO:0000256" key="4">
    <source>
        <dbReference type="ARBA" id="ARBA00023004"/>
    </source>
</evidence>
<dbReference type="EMBL" id="SMKY01000269">
    <property type="protein sequence ID" value="TDD68415.1"/>
    <property type="molecule type" value="Genomic_DNA"/>
</dbReference>
<dbReference type="PANTHER" id="PTHR43409:SF7">
    <property type="entry name" value="BLL1977 PROTEIN"/>
    <property type="match status" value="1"/>
</dbReference>
<sequence length="768" mass="83678">MLPKILPALVHPARRSPGSTPAHTSGDSTSRVSGEAPGRTTGHERLLAGVEHATGIPVDAATATRLGAIPETDPNAVAAALTGVLPGRFAVTGTLDRRLLFAERASQASGWTIADLSGQEHLTRSWPQWAQDRIQIATPQTWLSAGEVSEEAAQRLLRPRVLLAALYHPEWFPLPRFPLAISDLARAARSTLIGQVTLMDMQLGATLDDIRAAVDDLAPDVVGVSATFGQHDLMIELLDDLFGSPRPPLVLAGGSLTARNEGLLLKRYPDLMVARGAGEPTIADVLSHFHGDLERDQIRGIGYTGAARGGGLMIARPATRGEQSTLVRPLPSAALRTATLPNRAVTEILPELDLLDATFDHHGVAQLETSRGCTSACSFCPRSHKGKWAPGGAQDLDWILDAMRTVFDRHPGISRTLYLVDEEIIGRGDDAVPRIRAIAAALQAAGLSWESSCRIDQVVRPDRDRDWHLERAQLWRDLVEQGLRRMLFGVESGVSSILERFNKDTTSDQNALAIRTLSALGVPTRYTYITFDHLMDADELAATHAFQGRTDLLLRPLPHLSVEEIIDGIDDPQFVAAHQTGRAFYTGISYMLVSMECLSGAAYTRAVQARGLTRTARPSMGRVDAEFADWRIGACSHHAQLWIDRSFALDYTAKSLEKILNGQPRDLLHQARVTIRHAAYVVLTEMLALIDRYSAQSAGRTEALRLKGNLQAVLDGELAELTTRMATVVNAALPALPDDAQALLKAEYERWRQPQPWRLINAAEACGT</sequence>
<dbReference type="InterPro" id="IPR007197">
    <property type="entry name" value="rSAM"/>
</dbReference>
<keyword evidence="9" id="KW-1185">Reference proteome</keyword>
<gene>
    <name evidence="8" type="ORF">E1293_36980</name>
</gene>
<organism evidence="8 9">
    <name type="scientific">Actinomadura darangshiensis</name>
    <dbReference type="NCBI Taxonomy" id="705336"/>
    <lineage>
        <taxon>Bacteria</taxon>
        <taxon>Bacillati</taxon>
        <taxon>Actinomycetota</taxon>
        <taxon>Actinomycetes</taxon>
        <taxon>Streptosporangiales</taxon>
        <taxon>Thermomonosporaceae</taxon>
        <taxon>Actinomadura</taxon>
    </lineage>
</organism>
<evidence type="ECO:0000256" key="2">
    <source>
        <dbReference type="ARBA" id="ARBA00022691"/>
    </source>
</evidence>
<dbReference type="RefSeq" id="WP_132203112.1">
    <property type="nucleotide sequence ID" value="NZ_SMKY01000269.1"/>
</dbReference>
<evidence type="ECO:0000259" key="7">
    <source>
        <dbReference type="PROSITE" id="PS51332"/>
    </source>
</evidence>
<proteinExistence type="predicted"/>
<dbReference type="Pfam" id="PF04055">
    <property type="entry name" value="Radical_SAM"/>
    <property type="match status" value="1"/>
</dbReference>
<dbReference type="GO" id="GO:0031419">
    <property type="term" value="F:cobalamin binding"/>
    <property type="evidence" value="ECO:0007669"/>
    <property type="project" value="InterPro"/>
</dbReference>
<dbReference type="GO" id="GO:0005829">
    <property type="term" value="C:cytosol"/>
    <property type="evidence" value="ECO:0007669"/>
    <property type="project" value="TreeGrafter"/>
</dbReference>
<dbReference type="InterPro" id="IPR006638">
    <property type="entry name" value="Elp3/MiaA/NifB-like_rSAM"/>
</dbReference>
<protein>
    <submittedName>
        <fullName evidence="8">Radical SAM protein</fullName>
    </submittedName>
</protein>
<comment type="cofactor">
    <cofactor evidence="1">
        <name>[4Fe-4S] cluster</name>
        <dbReference type="ChEBI" id="CHEBI:49883"/>
    </cofactor>
</comment>
<evidence type="ECO:0000313" key="8">
    <source>
        <dbReference type="EMBL" id="TDD68415.1"/>
    </source>
</evidence>
<reference evidence="8 9" key="1">
    <citation type="submission" date="2019-03" db="EMBL/GenBank/DDBJ databases">
        <title>Draft genome sequences of novel Actinobacteria.</title>
        <authorList>
            <person name="Sahin N."/>
            <person name="Ay H."/>
            <person name="Saygin H."/>
        </authorList>
    </citation>
    <scope>NUCLEOTIDE SEQUENCE [LARGE SCALE GENOMIC DNA]</scope>
    <source>
        <strain evidence="8 9">DSM 45941</strain>
    </source>
</reference>